<evidence type="ECO:0000313" key="1">
    <source>
        <dbReference type="EnsemblMetazoa" id="OVOC6414.1"/>
    </source>
</evidence>
<accession>A0A8R1TX87</accession>
<keyword evidence="2" id="KW-1185">Reference proteome</keyword>
<dbReference type="Proteomes" id="UP000024404">
    <property type="component" value="Unassembled WGS sequence"/>
</dbReference>
<dbReference type="AlphaFoldDB" id="A0A8R1TX87"/>
<protein>
    <submittedName>
        <fullName evidence="1">Uncharacterized protein</fullName>
    </submittedName>
</protein>
<sequence length="69" mass="8415">MIGKIIFLRYYSVVGILEHNMTQHVQESRLWMIQFLKNDNTLIFPRDFRDEQAMKSMFIVWRKDEPIVP</sequence>
<organism evidence="1 2">
    <name type="scientific">Onchocerca volvulus</name>
    <dbReference type="NCBI Taxonomy" id="6282"/>
    <lineage>
        <taxon>Eukaryota</taxon>
        <taxon>Metazoa</taxon>
        <taxon>Ecdysozoa</taxon>
        <taxon>Nematoda</taxon>
        <taxon>Chromadorea</taxon>
        <taxon>Rhabditida</taxon>
        <taxon>Spirurina</taxon>
        <taxon>Spiruromorpha</taxon>
        <taxon>Filarioidea</taxon>
        <taxon>Onchocercidae</taxon>
        <taxon>Onchocerca</taxon>
    </lineage>
</organism>
<reference evidence="2" key="1">
    <citation type="submission" date="2013-10" db="EMBL/GenBank/DDBJ databases">
        <title>Genome sequencing of Onchocerca volvulus.</title>
        <authorList>
            <person name="Cotton J."/>
            <person name="Tsai J."/>
            <person name="Stanley E."/>
            <person name="Tracey A."/>
            <person name="Holroyd N."/>
            <person name="Lustigman S."/>
            <person name="Berriman M."/>
        </authorList>
    </citation>
    <scope>NUCLEOTIDE SEQUENCE</scope>
</reference>
<name>A0A8R1TX87_ONCVO</name>
<dbReference type="EnsemblMetazoa" id="OVOC6414.1">
    <property type="protein sequence ID" value="OVOC6414.1"/>
    <property type="gene ID" value="WBGene00243223"/>
</dbReference>
<reference evidence="1" key="2">
    <citation type="submission" date="2022-06" db="UniProtKB">
        <authorList>
            <consortium name="EnsemblMetazoa"/>
        </authorList>
    </citation>
    <scope>IDENTIFICATION</scope>
</reference>
<proteinExistence type="predicted"/>
<evidence type="ECO:0000313" key="2">
    <source>
        <dbReference type="Proteomes" id="UP000024404"/>
    </source>
</evidence>
<dbReference type="EMBL" id="CMVM020000172">
    <property type="status" value="NOT_ANNOTATED_CDS"/>
    <property type="molecule type" value="Genomic_DNA"/>
</dbReference>